<feature type="coiled-coil region" evidence="1">
    <location>
        <begin position="27"/>
        <end position="67"/>
    </location>
</feature>
<gene>
    <name evidence="4" type="ORF">CTheo_3660</name>
</gene>
<dbReference type="Gene3D" id="1.20.58.120">
    <property type="entry name" value="BAG domain"/>
    <property type="match status" value="1"/>
</dbReference>
<sequence>MFTLSQPVFQTCYSPYGDMFLQQELHRRRQIEAYRRREREIEELERRRQYERMLLQAELERQQVALQRRRRRQAAHHAMFNPSLQSLFNALYGGESGARPRSEPKHDGSFVPVSTQTPSGPVPEPKLELEPKSVDTAPSHAEIQSILTSFAALQSGFVLPTYLDFDPTSTPTSPKLAYTPANASLRGYEHALTGILTQLDAVESFGDVEVRRVRKEAVKTVEKELERLDAIKMGAWNEHFGASQAESAPETETAQIEVDPVGVPLPQDSDSEEENEEASPAEELRLEILPGSISAVSVELAPASGAKLIQEPLPSSEAFRSPLIAELPSLPKVDTPTLTGELPSQSLGSPSPSETSSSDSDLRLEDYIEVEIMSASEDAEIGQVVNGGDLELMHEWDLDF</sequence>
<dbReference type="GO" id="GO:0051087">
    <property type="term" value="F:protein-folding chaperone binding"/>
    <property type="evidence" value="ECO:0007669"/>
    <property type="project" value="InterPro"/>
</dbReference>
<keyword evidence="1" id="KW-0175">Coiled coil</keyword>
<protein>
    <recommendedName>
        <fullName evidence="3">BAG domain-containing protein</fullName>
    </recommendedName>
</protein>
<feature type="region of interest" description="Disordered" evidence="2">
    <location>
        <begin position="330"/>
        <end position="365"/>
    </location>
</feature>
<dbReference type="InterPro" id="IPR003103">
    <property type="entry name" value="BAG_domain"/>
</dbReference>
<dbReference type="AlphaFoldDB" id="A0A5N5QMX3"/>
<feature type="region of interest" description="Disordered" evidence="2">
    <location>
        <begin position="261"/>
        <end position="283"/>
    </location>
</feature>
<dbReference type="SUPFAM" id="SSF63491">
    <property type="entry name" value="BAG domain"/>
    <property type="match status" value="1"/>
</dbReference>
<evidence type="ECO:0000259" key="3">
    <source>
        <dbReference type="PROSITE" id="PS51035"/>
    </source>
</evidence>
<evidence type="ECO:0000313" key="5">
    <source>
        <dbReference type="Proteomes" id="UP000383932"/>
    </source>
</evidence>
<evidence type="ECO:0000256" key="2">
    <source>
        <dbReference type="SAM" id="MobiDB-lite"/>
    </source>
</evidence>
<comment type="caution">
    <text evidence="4">The sequence shown here is derived from an EMBL/GenBank/DDBJ whole genome shotgun (WGS) entry which is preliminary data.</text>
</comment>
<evidence type="ECO:0000256" key="1">
    <source>
        <dbReference type="SAM" id="Coils"/>
    </source>
</evidence>
<dbReference type="Pfam" id="PF02179">
    <property type="entry name" value="BAG"/>
    <property type="match status" value="1"/>
</dbReference>
<dbReference type="Proteomes" id="UP000383932">
    <property type="component" value="Unassembled WGS sequence"/>
</dbReference>
<dbReference type="OrthoDB" id="333905at2759"/>
<name>A0A5N5QMX3_9AGAM</name>
<feature type="compositionally biased region" description="Acidic residues" evidence="2">
    <location>
        <begin position="269"/>
        <end position="280"/>
    </location>
</feature>
<dbReference type="EMBL" id="SSOP01000051">
    <property type="protein sequence ID" value="KAB5592871.1"/>
    <property type="molecule type" value="Genomic_DNA"/>
</dbReference>
<dbReference type="InterPro" id="IPR036533">
    <property type="entry name" value="BAG_dom_sf"/>
</dbReference>
<organism evidence="4 5">
    <name type="scientific">Ceratobasidium theobromae</name>
    <dbReference type="NCBI Taxonomy" id="1582974"/>
    <lineage>
        <taxon>Eukaryota</taxon>
        <taxon>Fungi</taxon>
        <taxon>Dikarya</taxon>
        <taxon>Basidiomycota</taxon>
        <taxon>Agaricomycotina</taxon>
        <taxon>Agaricomycetes</taxon>
        <taxon>Cantharellales</taxon>
        <taxon>Ceratobasidiaceae</taxon>
        <taxon>Ceratobasidium</taxon>
    </lineage>
</organism>
<feature type="compositionally biased region" description="Low complexity" evidence="2">
    <location>
        <begin position="341"/>
        <end position="359"/>
    </location>
</feature>
<proteinExistence type="predicted"/>
<feature type="compositionally biased region" description="Basic and acidic residues" evidence="2">
    <location>
        <begin position="98"/>
        <end position="108"/>
    </location>
</feature>
<accession>A0A5N5QMX3</accession>
<keyword evidence="5" id="KW-1185">Reference proteome</keyword>
<feature type="domain" description="BAG" evidence="3">
    <location>
        <begin position="192"/>
        <end position="232"/>
    </location>
</feature>
<reference evidence="4 5" key="1">
    <citation type="journal article" date="2019" name="Fungal Biol. Biotechnol.">
        <title>Draft genome sequence of fastidious pathogen Ceratobasidium theobromae, which causes vascular-streak dieback in Theobroma cacao.</title>
        <authorList>
            <person name="Ali S.S."/>
            <person name="Asman A."/>
            <person name="Shao J."/>
            <person name="Firmansyah A.P."/>
            <person name="Susilo A.W."/>
            <person name="Rosmana A."/>
            <person name="McMahon P."/>
            <person name="Junaid M."/>
            <person name="Guest D."/>
            <person name="Kheng T.Y."/>
            <person name="Meinhardt L.W."/>
            <person name="Bailey B.A."/>
        </authorList>
    </citation>
    <scope>NUCLEOTIDE SEQUENCE [LARGE SCALE GENOMIC DNA]</scope>
    <source>
        <strain evidence="4 5">CT2</strain>
    </source>
</reference>
<feature type="region of interest" description="Disordered" evidence="2">
    <location>
        <begin position="95"/>
        <end position="127"/>
    </location>
</feature>
<evidence type="ECO:0000313" key="4">
    <source>
        <dbReference type="EMBL" id="KAB5592871.1"/>
    </source>
</evidence>
<dbReference type="PROSITE" id="PS51035">
    <property type="entry name" value="BAG"/>
    <property type="match status" value="1"/>
</dbReference>